<dbReference type="PROSITE" id="PS51147">
    <property type="entry name" value="PFTA"/>
    <property type="match status" value="1"/>
</dbReference>
<evidence type="ECO:0000256" key="3">
    <source>
        <dbReference type="ARBA" id="ARBA00022679"/>
    </source>
</evidence>
<dbReference type="SUPFAM" id="SSF48439">
    <property type="entry name" value="Protein prenylyltransferase"/>
    <property type="match status" value="1"/>
</dbReference>
<evidence type="ECO:0000256" key="2">
    <source>
        <dbReference type="ARBA" id="ARBA00022602"/>
    </source>
</evidence>
<dbReference type="PANTHER" id="PTHR11129:SF3">
    <property type="entry name" value="PROTEIN PRENYLTRANSFERASE ALPHA SUBUNIT REPEAT-CONTAINING PROTEIN 1"/>
    <property type="match status" value="1"/>
</dbReference>
<evidence type="ECO:0000313" key="6">
    <source>
        <dbReference type="Proteomes" id="UP001154078"/>
    </source>
</evidence>
<dbReference type="EMBL" id="OV121134">
    <property type="protein sequence ID" value="CAH0553649.1"/>
    <property type="molecule type" value="Genomic_DNA"/>
</dbReference>
<dbReference type="Proteomes" id="UP001154078">
    <property type="component" value="Chromosome 3"/>
</dbReference>
<dbReference type="GO" id="GO:0008318">
    <property type="term" value="F:protein prenyltransferase activity"/>
    <property type="evidence" value="ECO:0007669"/>
    <property type="project" value="InterPro"/>
</dbReference>
<keyword evidence="3" id="KW-0808">Transferase</keyword>
<keyword evidence="2" id="KW-0637">Prenyltransferase</keyword>
<name>A0A9P0FEY3_BRAAE</name>
<keyword evidence="4" id="KW-0677">Repeat</keyword>
<protein>
    <recommendedName>
        <fullName evidence="7">Protein prenyltransferase alpha subunit repeat-containing protein 1</fullName>
    </recommendedName>
</protein>
<organism evidence="5 6">
    <name type="scientific">Brassicogethes aeneus</name>
    <name type="common">Rape pollen beetle</name>
    <name type="synonym">Meligethes aeneus</name>
    <dbReference type="NCBI Taxonomy" id="1431903"/>
    <lineage>
        <taxon>Eukaryota</taxon>
        <taxon>Metazoa</taxon>
        <taxon>Ecdysozoa</taxon>
        <taxon>Arthropoda</taxon>
        <taxon>Hexapoda</taxon>
        <taxon>Insecta</taxon>
        <taxon>Pterygota</taxon>
        <taxon>Neoptera</taxon>
        <taxon>Endopterygota</taxon>
        <taxon>Coleoptera</taxon>
        <taxon>Polyphaga</taxon>
        <taxon>Cucujiformia</taxon>
        <taxon>Nitidulidae</taxon>
        <taxon>Meligethinae</taxon>
        <taxon>Brassicogethes</taxon>
    </lineage>
</organism>
<dbReference type="OrthoDB" id="5358702at2759"/>
<evidence type="ECO:0000313" key="5">
    <source>
        <dbReference type="EMBL" id="CAH0553649.1"/>
    </source>
</evidence>
<evidence type="ECO:0000256" key="4">
    <source>
        <dbReference type="ARBA" id="ARBA00022737"/>
    </source>
</evidence>
<dbReference type="PANTHER" id="PTHR11129">
    <property type="entry name" value="PROTEIN FARNESYLTRANSFERASE ALPHA SUBUNIT/RAB GERANYLGERANYL TRANSFERASE ALPHA SUBUNIT"/>
    <property type="match status" value="1"/>
</dbReference>
<reference evidence="5" key="1">
    <citation type="submission" date="2021-12" db="EMBL/GenBank/DDBJ databases">
        <authorList>
            <person name="King R."/>
        </authorList>
    </citation>
    <scope>NUCLEOTIDE SEQUENCE</scope>
</reference>
<evidence type="ECO:0000256" key="1">
    <source>
        <dbReference type="ARBA" id="ARBA00006734"/>
    </source>
</evidence>
<accession>A0A9P0FEY3</accession>
<proteinExistence type="inferred from homology"/>
<dbReference type="InterPro" id="IPR002088">
    <property type="entry name" value="Prenyl_trans_a"/>
</dbReference>
<dbReference type="GO" id="GO:0005737">
    <property type="term" value="C:cytoplasm"/>
    <property type="evidence" value="ECO:0007669"/>
    <property type="project" value="TreeGrafter"/>
</dbReference>
<dbReference type="AlphaFoldDB" id="A0A9P0FEY3"/>
<dbReference type="Pfam" id="PF01239">
    <property type="entry name" value="PPTA"/>
    <property type="match status" value="2"/>
</dbReference>
<dbReference type="Gene3D" id="1.25.40.120">
    <property type="entry name" value="Protein prenylyltransferase"/>
    <property type="match status" value="1"/>
</dbReference>
<keyword evidence="6" id="KW-1185">Reference proteome</keyword>
<evidence type="ECO:0008006" key="7">
    <source>
        <dbReference type="Google" id="ProtNLM"/>
    </source>
</evidence>
<sequence length="435" mass="51313">MDDNSMSERILKKIEYIINHDSDLQEFTIVPTEENTSNKSPVLYMDHNLGLESWCVKYVYRHACADLFEVRSKLAKRKLSYPNMEKLNYLLMGALLIHPDVSTFWAMKRELVQADVISAEQELFFLKIVLSYKSKSNEAFSHRRWLLKRILQKAHVNQAERVNYLLHNEFLVTEMAANKSPNNYHCWNHRIWCMENLGSNCENIETIIQSELQLNSKWLTEHVSEHTGYHYRQYLIKLVKHLPNMKDFSLQYLASLTNVLKVKDPTSTLFNLLGISNKSLDDLHMTINVVSLLIYDLAVLLKNLNTFYEGHESLWYHRRFVIRELIKIMHEYSNTPFNVNNKVNDLYVKDEKNIIQSCLLSDNLSNSSENGEKLPKQKKVMPNKVESDVPLYFILIDLERDFVRKSCENKRNLVQIENARRHEQWLRLFLGINLV</sequence>
<comment type="similarity">
    <text evidence="1">Belongs to the protein prenyltransferase subunit alpha family.</text>
</comment>
<gene>
    <name evidence="5" type="ORF">MELIAE_LOCUS5582</name>
</gene>